<dbReference type="CDD" id="cd12172">
    <property type="entry name" value="PGDH_like_2"/>
    <property type="match status" value="1"/>
</dbReference>
<dbReference type="AlphaFoldDB" id="A0A0N0S666"/>
<dbReference type="SUPFAM" id="SSF52283">
    <property type="entry name" value="Formate/glycerate dehydrogenase catalytic domain-like"/>
    <property type="match status" value="1"/>
</dbReference>
<dbReference type="InterPro" id="IPR029753">
    <property type="entry name" value="D-isomer_DH_CS"/>
</dbReference>
<evidence type="ECO:0000259" key="6">
    <source>
        <dbReference type="Pfam" id="PF00389"/>
    </source>
</evidence>
<evidence type="ECO:0000256" key="3">
    <source>
        <dbReference type="ARBA" id="ARBA00023002"/>
    </source>
</evidence>
<protein>
    <submittedName>
        <fullName evidence="8">2-hydroxyacid dehydrogenase</fullName>
    </submittedName>
</protein>
<dbReference type="PANTHER" id="PTHR42789">
    <property type="entry name" value="D-ISOMER SPECIFIC 2-HYDROXYACID DEHYDROGENASE FAMILY PROTEIN (AFU_ORTHOLOGUE AFUA_6G10090)"/>
    <property type="match status" value="1"/>
</dbReference>
<comment type="caution">
    <text evidence="8">The sequence shown here is derived from an EMBL/GenBank/DDBJ whole genome shotgun (WGS) entry which is preliminary data.</text>
</comment>
<keyword evidence="2" id="KW-0028">Amino-acid biosynthesis</keyword>
<evidence type="ECO:0000256" key="2">
    <source>
        <dbReference type="ARBA" id="ARBA00022605"/>
    </source>
</evidence>
<keyword evidence="9" id="KW-1185">Reference proteome</keyword>
<dbReference type="InterPro" id="IPR050857">
    <property type="entry name" value="D-2-hydroxyacid_DH"/>
</dbReference>
<proteinExistence type="inferred from homology"/>
<dbReference type="GO" id="GO:0008652">
    <property type="term" value="P:amino acid biosynthetic process"/>
    <property type="evidence" value="ECO:0007669"/>
    <property type="project" value="UniProtKB-KW"/>
</dbReference>
<dbReference type="Pfam" id="PF02826">
    <property type="entry name" value="2-Hacid_dh_C"/>
    <property type="match status" value="1"/>
</dbReference>
<keyword evidence="3 5" id="KW-0560">Oxidoreductase</keyword>
<dbReference type="Gene3D" id="3.40.50.720">
    <property type="entry name" value="NAD(P)-binding Rossmann-like Domain"/>
    <property type="match status" value="2"/>
</dbReference>
<dbReference type="PANTHER" id="PTHR42789:SF1">
    <property type="entry name" value="D-ISOMER SPECIFIC 2-HYDROXYACID DEHYDROGENASE FAMILY PROTEIN (AFU_ORTHOLOGUE AFUA_6G10090)"/>
    <property type="match status" value="1"/>
</dbReference>
<dbReference type="SUPFAM" id="SSF51735">
    <property type="entry name" value="NAD(P)-binding Rossmann-fold domains"/>
    <property type="match status" value="1"/>
</dbReference>
<sequence>MSTPTRTTLITTPTFARHSPDPWTLLADGGAGPVRPYDDRALPYDELLARISGADALVAGMDPVTAEVMDAAPRLRVIAKHGVGTDTIDVAAARDRGIPVVFAPGSNSRAVAEYTFGLVLDAARRISASHTAVTGGGWPKLFGPELHGRTLGVVGFGRIGRLVAGYARAFGMSVLAHDPYVPDDAVTAADAEPVALDALLTRADVVTLHLPPAGAPLLDAARLAAMKPGAILVNAARGGLVDDTALAAALHSGHLAAAALDAFAVEPLPAGHVLRTAPRLTLTSHMAACTPEANRAMGLMVAEDVLRVLAGDPPRHAAG</sequence>
<dbReference type="RefSeq" id="WP_030824289.1">
    <property type="nucleotide sequence ID" value="NZ_JBFBKA010000001.1"/>
</dbReference>
<dbReference type="PROSITE" id="PS00671">
    <property type="entry name" value="D_2_HYDROXYACID_DH_3"/>
    <property type="match status" value="1"/>
</dbReference>
<dbReference type="InterPro" id="IPR006139">
    <property type="entry name" value="D-isomer_2_OHA_DH_cat_dom"/>
</dbReference>
<dbReference type="PROSITE" id="PS00065">
    <property type="entry name" value="D_2_HYDROXYACID_DH_1"/>
    <property type="match status" value="1"/>
</dbReference>
<organism evidence="8 9">
    <name type="scientific">Streptomyces caelestis</name>
    <dbReference type="NCBI Taxonomy" id="36816"/>
    <lineage>
        <taxon>Bacteria</taxon>
        <taxon>Bacillati</taxon>
        <taxon>Actinomycetota</taxon>
        <taxon>Actinomycetes</taxon>
        <taxon>Kitasatosporales</taxon>
        <taxon>Streptomycetaceae</taxon>
        <taxon>Streptomyces</taxon>
    </lineage>
</organism>
<reference evidence="8 9" key="1">
    <citation type="submission" date="2015-07" db="EMBL/GenBank/DDBJ databases">
        <authorList>
            <person name="Noorani M."/>
        </authorList>
    </citation>
    <scope>NUCLEOTIDE SEQUENCE [LARGE SCALE GENOMIC DNA]</scope>
    <source>
        <strain evidence="8 9">NRRL B-24567</strain>
    </source>
</reference>
<dbReference type="InterPro" id="IPR006140">
    <property type="entry name" value="D-isomer_DH_NAD-bd"/>
</dbReference>
<evidence type="ECO:0000259" key="7">
    <source>
        <dbReference type="Pfam" id="PF02826"/>
    </source>
</evidence>
<keyword evidence="4" id="KW-0520">NAD</keyword>
<gene>
    <name evidence="8" type="ORF">ADK41_12375</name>
</gene>
<dbReference type="PATRIC" id="fig|36816.3.peg.2666"/>
<feature type="domain" description="D-isomer specific 2-hydroxyacid dehydrogenase NAD-binding" evidence="7">
    <location>
        <begin position="116"/>
        <end position="287"/>
    </location>
</feature>
<accession>A0A0N0S666</accession>
<dbReference type="GO" id="GO:0051287">
    <property type="term" value="F:NAD binding"/>
    <property type="evidence" value="ECO:0007669"/>
    <property type="project" value="InterPro"/>
</dbReference>
<dbReference type="OrthoDB" id="117809at2"/>
<name>A0A0N0S666_9ACTN</name>
<dbReference type="GO" id="GO:0016616">
    <property type="term" value="F:oxidoreductase activity, acting on the CH-OH group of donors, NAD or NADP as acceptor"/>
    <property type="evidence" value="ECO:0007669"/>
    <property type="project" value="InterPro"/>
</dbReference>
<evidence type="ECO:0000256" key="5">
    <source>
        <dbReference type="RuleBase" id="RU003719"/>
    </source>
</evidence>
<dbReference type="Pfam" id="PF00389">
    <property type="entry name" value="2-Hacid_dh"/>
    <property type="match status" value="1"/>
</dbReference>
<comment type="similarity">
    <text evidence="1 5">Belongs to the D-isomer specific 2-hydroxyacid dehydrogenase family.</text>
</comment>
<feature type="domain" description="D-isomer specific 2-hydroxyacid dehydrogenase catalytic" evidence="6">
    <location>
        <begin position="34"/>
        <end position="317"/>
    </location>
</feature>
<dbReference type="InterPro" id="IPR029752">
    <property type="entry name" value="D-isomer_DH_CS1"/>
</dbReference>
<evidence type="ECO:0000313" key="8">
    <source>
        <dbReference type="EMBL" id="KOT40540.1"/>
    </source>
</evidence>
<evidence type="ECO:0000313" key="9">
    <source>
        <dbReference type="Proteomes" id="UP000037773"/>
    </source>
</evidence>
<dbReference type="Proteomes" id="UP000037773">
    <property type="component" value="Unassembled WGS sequence"/>
</dbReference>
<evidence type="ECO:0000256" key="1">
    <source>
        <dbReference type="ARBA" id="ARBA00005854"/>
    </source>
</evidence>
<dbReference type="InterPro" id="IPR036291">
    <property type="entry name" value="NAD(P)-bd_dom_sf"/>
</dbReference>
<evidence type="ECO:0000256" key="4">
    <source>
        <dbReference type="ARBA" id="ARBA00023027"/>
    </source>
</evidence>
<dbReference type="EMBL" id="LGCN01000120">
    <property type="protein sequence ID" value="KOT40540.1"/>
    <property type="molecule type" value="Genomic_DNA"/>
</dbReference>